<dbReference type="PANTHER" id="PTHR16228:SF7">
    <property type="entry name" value="SLC41A_MGTE INTEGRAL MEMBRANE DOMAIN-CONTAINING PROTEIN"/>
    <property type="match status" value="1"/>
</dbReference>
<keyword evidence="6 9" id="KW-1133">Transmembrane helix</keyword>
<evidence type="ECO:0000256" key="1">
    <source>
        <dbReference type="ARBA" id="ARBA00004141"/>
    </source>
</evidence>
<keyword evidence="8 9" id="KW-0472">Membrane</keyword>
<dbReference type="GO" id="GO:0008324">
    <property type="term" value="F:monoatomic cation transmembrane transporter activity"/>
    <property type="evidence" value="ECO:0007669"/>
    <property type="project" value="InterPro"/>
</dbReference>
<dbReference type="InterPro" id="IPR006667">
    <property type="entry name" value="SLC41_membr_dom"/>
</dbReference>
<feature type="domain" description="SLC41A/MgtE integral membrane" evidence="10">
    <location>
        <begin position="160"/>
        <end position="290"/>
    </location>
</feature>
<evidence type="ECO:0000256" key="2">
    <source>
        <dbReference type="ARBA" id="ARBA00009749"/>
    </source>
</evidence>
<dbReference type="InterPro" id="IPR036739">
    <property type="entry name" value="SLC41_membr_dom_sf"/>
</dbReference>
<keyword evidence="7" id="KW-0406">Ion transport</keyword>
<keyword evidence="3" id="KW-0813">Transport</keyword>
<dbReference type="Gene3D" id="1.10.357.20">
    <property type="entry name" value="SLC41 divalent cation transporters, integral membrane domain"/>
    <property type="match status" value="2"/>
</dbReference>
<proteinExistence type="evidence at transcript level"/>
<protein>
    <submittedName>
        <fullName evidence="11">Slc41a-1</fullName>
    </submittedName>
</protein>
<evidence type="ECO:0000259" key="10">
    <source>
        <dbReference type="Pfam" id="PF01769"/>
    </source>
</evidence>
<feature type="transmembrane region" description="Helical" evidence="9">
    <location>
        <begin position="236"/>
        <end position="253"/>
    </location>
</feature>
<feature type="transmembrane region" description="Helical" evidence="9">
    <location>
        <begin position="273"/>
        <end position="295"/>
    </location>
</feature>
<evidence type="ECO:0000256" key="3">
    <source>
        <dbReference type="ARBA" id="ARBA00022448"/>
    </source>
</evidence>
<dbReference type="GO" id="GO:0005886">
    <property type="term" value="C:plasma membrane"/>
    <property type="evidence" value="ECO:0007669"/>
    <property type="project" value="TreeGrafter"/>
</dbReference>
<keyword evidence="5" id="KW-0460">Magnesium</keyword>
<keyword evidence="4 9" id="KW-0812">Transmembrane</keyword>
<accession>A0A0H3YFC5</accession>
<sequence>MVGLGAALFGFIINLLLTYSDKTLLLEKFVRLVYVSLLTASISSLILGIITIFIVYHSWKLNFDPDNIATPLAAAMGDTVTLFVFYSVSTYCPTESDVNFHHYATLSTTIFCFLPYLLTLVNWKEFPGWMPMLSSMVLSSLSGWILKKFIFRINYLATLQPLVNGVGGNIASIFCSALSTECHLSERNGEVPYTNTNKNRKLFGLLIIFGIIIHFVLLLLCNFFNLISFNNILDISFPYLCTIFIQITILLFISKKLINILWNNKIDPDNGAIPLVTGCGDLLGTLLLALFLALYNRKHTF</sequence>
<dbReference type="Pfam" id="PF01769">
    <property type="entry name" value="MgtE"/>
    <property type="match status" value="2"/>
</dbReference>
<dbReference type="PANTHER" id="PTHR16228">
    <property type="entry name" value="DIVALENT CATION TRANSPORTER SOLUTE CARRIER FAMILY 41"/>
    <property type="match status" value="1"/>
</dbReference>
<comment type="subcellular location">
    <subcellularLocation>
        <location evidence="1">Membrane</location>
        <topology evidence="1">Multi-pass membrane protein</topology>
    </subcellularLocation>
</comment>
<evidence type="ECO:0000313" key="11">
    <source>
        <dbReference type="EMBL" id="AKN21680.1"/>
    </source>
</evidence>
<feature type="transmembrane region" description="Helical" evidence="9">
    <location>
        <begin position="202"/>
        <end position="224"/>
    </location>
</feature>
<evidence type="ECO:0000256" key="4">
    <source>
        <dbReference type="ARBA" id="ARBA00022692"/>
    </source>
</evidence>
<dbReference type="SUPFAM" id="SSF161093">
    <property type="entry name" value="MgtE membrane domain-like"/>
    <property type="match status" value="2"/>
</dbReference>
<evidence type="ECO:0000256" key="5">
    <source>
        <dbReference type="ARBA" id="ARBA00022842"/>
    </source>
</evidence>
<evidence type="ECO:0000256" key="9">
    <source>
        <dbReference type="SAM" id="Phobius"/>
    </source>
</evidence>
<feature type="transmembrane region" description="Helical" evidence="9">
    <location>
        <begin position="34"/>
        <end position="56"/>
    </location>
</feature>
<feature type="transmembrane region" description="Helical" evidence="9">
    <location>
        <begin position="100"/>
        <end position="121"/>
    </location>
</feature>
<dbReference type="InterPro" id="IPR045349">
    <property type="entry name" value="SLC41A1-3"/>
</dbReference>
<name>A0A0H3YFC5_SCHMD</name>
<evidence type="ECO:0000256" key="8">
    <source>
        <dbReference type="ARBA" id="ARBA00023136"/>
    </source>
</evidence>
<evidence type="ECO:0000256" key="6">
    <source>
        <dbReference type="ARBA" id="ARBA00022989"/>
    </source>
</evidence>
<dbReference type="EMBL" id="KT163730">
    <property type="protein sequence ID" value="AKN21680.1"/>
    <property type="molecule type" value="mRNA"/>
</dbReference>
<evidence type="ECO:0000256" key="7">
    <source>
        <dbReference type="ARBA" id="ARBA00023065"/>
    </source>
</evidence>
<comment type="similarity">
    <text evidence="2">Belongs to the SLC41A transporter family.</text>
</comment>
<feature type="transmembrane region" description="Helical" evidence="9">
    <location>
        <begin position="68"/>
        <end position="88"/>
    </location>
</feature>
<organism evidence="11">
    <name type="scientific">Schmidtea mediterranea</name>
    <name type="common">Freshwater planarian flatworm</name>
    <dbReference type="NCBI Taxonomy" id="79327"/>
    <lineage>
        <taxon>Eukaryota</taxon>
        <taxon>Metazoa</taxon>
        <taxon>Spiralia</taxon>
        <taxon>Lophotrochozoa</taxon>
        <taxon>Platyhelminthes</taxon>
        <taxon>Rhabditophora</taxon>
        <taxon>Seriata</taxon>
        <taxon>Tricladida</taxon>
        <taxon>Continenticola</taxon>
        <taxon>Geoplanoidea</taxon>
        <taxon>Dugesiidae</taxon>
        <taxon>Schmidtea</taxon>
    </lineage>
</organism>
<dbReference type="AlphaFoldDB" id="A0A0H3YFC5"/>
<reference evidence="11" key="1">
    <citation type="journal article" date="2015" name="Elife">
        <title>Stem cells and fluid flow drive cyst formation in an invertebrate excretory organ.</title>
        <authorList>
            <person name="Thi-Kim Vu H."/>
            <person name="Rink J.C."/>
            <person name="McKinney S.A."/>
            <person name="McClain M."/>
            <person name="Lakshmanaperumal N."/>
            <person name="Alexander R."/>
            <person name="Sanchez Alvarado A."/>
        </authorList>
    </citation>
    <scope>NUCLEOTIDE SEQUENCE</scope>
</reference>
<feature type="domain" description="SLC41A/MgtE integral membrane" evidence="10">
    <location>
        <begin position="4"/>
        <end position="87"/>
    </location>
</feature>
<gene>
    <name evidence="11" type="primary">slc41a-1</name>
</gene>